<evidence type="ECO:0000313" key="1">
    <source>
        <dbReference type="EMBL" id="SIT45672.1"/>
    </source>
</evidence>
<protein>
    <submittedName>
        <fullName evidence="1">Uncharacterized protein</fullName>
    </submittedName>
</protein>
<proteinExistence type="predicted"/>
<reference evidence="1 2" key="1">
    <citation type="submission" date="2016-12" db="EMBL/GenBank/DDBJ databases">
        <authorList>
            <person name="Song W.-J."/>
            <person name="Kurnit D.M."/>
        </authorList>
    </citation>
    <scope>NUCLEOTIDE SEQUENCE [LARGE SCALE GENOMIC DNA]</scope>
    <source>
        <strain evidence="1 2">STM7296</strain>
    </source>
</reference>
<dbReference type="EMBL" id="CYGX02000058">
    <property type="protein sequence ID" value="SIT45672.1"/>
    <property type="molecule type" value="Genomic_DNA"/>
</dbReference>
<dbReference type="OrthoDB" id="8773450at2"/>
<accession>A0A1N7SEB9</accession>
<dbReference type="STRING" id="1247936.BN2475_580041"/>
<dbReference type="Proteomes" id="UP000187012">
    <property type="component" value="Unassembled WGS sequence"/>
</dbReference>
<name>A0A1N7SEB9_9BURK</name>
<dbReference type="Pfam" id="PF18143">
    <property type="entry name" value="HAD_SAK_2"/>
    <property type="match status" value="1"/>
</dbReference>
<dbReference type="RefSeq" id="WP_094782046.1">
    <property type="nucleotide sequence ID" value="NZ_CYGX02000058.1"/>
</dbReference>
<sequence length="186" mass="21208">MNDTQFRAPERTWASTRSVLFVDFDGVLHRGDAYRTSRGIVSSHPSIELFEYASVLAEALVPYPDVEIVLSTSWVKVLGFTRARDSLPLPELRHRVRGATFHTQFHDSYVWNEIPRGEQVRRYVTRHRLVKWLAIDDRDDGFETVLSNLVLCDVETALGDAGVQAILKAALHDTFRGGSRPRSRQE</sequence>
<gene>
    <name evidence="1" type="ORF">BN2475_580041</name>
</gene>
<dbReference type="AlphaFoldDB" id="A0A1N7SEB9"/>
<organism evidence="1 2">
    <name type="scientific">Paraburkholderia ribeironis</name>
    <dbReference type="NCBI Taxonomy" id="1247936"/>
    <lineage>
        <taxon>Bacteria</taxon>
        <taxon>Pseudomonadati</taxon>
        <taxon>Pseudomonadota</taxon>
        <taxon>Betaproteobacteria</taxon>
        <taxon>Burkholderiales</taxon>
        <taxon>Burkholderiaceae</taxon>
        <taxon>Paraburkholderia</taxon>
    </lineage>
</organism>
<keyword evidence="2" id="KW-1185">Reference proteome</keyword>
<evidence type="ECO:0000313" key="2">
    <source>
        <dbReference type="Proteomes" id="UP000187012"/>
    </source>
</evidence>